<dbReference type="InParanoid" id="A0A0C3FX51"/>
<evidence type="ECO:0000256" key="5">
    <source>
        <dbReference type="ARBA" id="ARBA00022692"/>
    </source>
</evidence>
<dbReference type="AlphaFoldDB" id="A0A0C3FX51"/>
<dbReference type="EMBL" id="KN832988">
    <property type="protein sequence ID" value="KIM84119.1"/>
    <property type="molecule type" value="Genomic_DNA"/>
</dbReference>
<dbReference type="PANTHER" id="PTHR31595:SF57">
    <property type="entry name" value="OS04G0481900 PROTEIN"/>
    <property type="match status" value="1"/>
</dbReference>
<feature type="transmembrane region" description="Helical" evidence="8">
    <location>
        <begin position="20"/>
        <end position="42"/>
    </location>
</feature>
<evidence type="ECO:0000256" key="4">
    <source>
        <dbReference type="ARBA" id="ARBA00022679"/>
    </source>
</evidence>
<dbReference type="Pfam" id="PF13813">
    <property type="entry name" value="MBOAT_2"/>
    <property type="match status" value="1"/>
</dbReference>
<evidence type="ECO:0000256" key="6">
    <source>
        <dbReference type="ARBA" id="ARBA00022989"/>
    </source>
</evidence>
<feature type="domain" description="Wax synthase" evidence="9">
    <location>
        <begin position="287"/>
        <end position="365"/>
    </location>
</feature>
<protein>
    <recommendedName>
        <fullName evidence="9">Wax synthase domain-containing protein</fullName>
    </recommendedName>
</protein>
<gene>
    <name evidence="10" type="ORF">PILCRDRAFT_818429</name>
</gene>
<comment type="similarity">
    <text evidence="3">Belongs to the wax synthase family.</text>
</comment>
<keyword evidence="6 8" id="KW-1133">Transmembrane helix</keyword>
<name>A0A0C3FX51_PILCF</name>
<organism evidence="10 11">
    <name type="scientific">Piloderma croceum (strain F 1598)</name>
    <dbReference type="NCBI Taxonomy" id="765440"/>
    <lineage>
        <taxon>Eukaryota</taxon>
        <taxon>Fungi</taxon>
        <taxon>Dikarya</taxon>
        <taxon>Basidiomycota</taxon>
        <taxon>Agaricomycotina</taxon>
        <taxon>Agaricomycetes</taxon>
        <taxon>Agaricomycetidae</taxon>
        <taxon>Atheliales</taxon>
        <taxon>Atheliaceae</taxon>
        <taxon>Piloderma</taxon>
    </lineage>
</organism>
<feature type="transmembrane region" description="Helical" evidence="8">
    <location>
        <begin position="252"/>
        <end position="280"/>
    </location>
</feature>
<dbReference type="STRING" id="765440.A0A0C3FX51"/>
<dbReference type="PANTHER" id="PTHR31595">
    <property type="entry name" value="LONG-CHAIN-ALCOHOL O-FATTY-ACYLTRANSFERASE 3-RELATED"/>
    <property type="match status" value="1"/>
</dbReference>
<feature type="transmembrane region" description="Helical" evidence="8">
    <location>
        <begin position="389"/>
        <end position="411"/>
    </location>
</feature>
<dbReference type="GO" id="GO:0016020">
    <property type="term" value="C:membrane"/>
    <property type="evidence" value="ECO:0007669"/>
    <property type="project" value="UniProtKB-SubCell"/>
</dbReference>
<keyword evidence="4" id="KW-0808">Transferase</keyword>
<keyword evidence="11" id="KW-1185">Reference proteome</keyword>
<dbReference type="InterPro" id="IPR032805">
    <property type="entry name" value="Wax_synthase_dom"/>
</dbReference>
<feature type="transmembrane region" description="Helical" evidence="8">
    <location>
        <begin position="83"/>
        <end position="100"/>
    </location>
</feature>
<keyword evidence="5 8" id="KW-0812">Transmembrane</keyword>
<dbReference type="HOGENOM" id="CLU_034105_1_0_1"/>
<comment type="subcellular location">
    <subcellularLocation>
        <location evidence="1">Membrane</location>
        <topology evidence="1">Multi-pass membrane protein</topology>
    </subcellularLocation>
</comment>
<evidence type="ECO:0000256" key="2">
    <source>
        <dbReference type="ARBA" id="ARBA00005179"/>
    </source>
</evidence>
<keyword evidence="7 8" id="KW-0472">Membrane</keyword>
<accession>A0A0C3FX51</accession>
<dbReference type="OrthoDB" id="1077582at2759"/>
<comment type="pathway">
    <text evidence="2">Secondary metabolite biosynthesis.</text>
</comment>
<proteinExistence type="inferred from homology"/>
<reference evidence="11" key="2">
    <citation type="submission" date="2015-01" db="EMBL/GenBank/DDBJ databases">
        <title>Evolutionary Origins and Diversification of the Mycorrhizal Mutualists.</title>
        <authorList>
            <consortium name="DOE Joint Genome Institute"/>
            <consortium name="Mycorrhizal Genomics Consortium"/>
            <person name="Kohler A."/>
            <person name="Kuo A."/>
            <person name="Nagy L.G."/>
            <person name="Floudas D."/>
            <person name="Copeland A."/>
            <person name="Barry K.W."/>
            <person name="Cichocki N."/>
            <person name="Veneault-Fourrey C."/>
            <person name="LaButti K."/>
            <person name="Lindquist E.A."/>
            <person name="Lipzen A."/>
            <person name="Lundell T."/>
            <person name="Morin E."/>
            <person name="Murat C."/>
            <person name="Riley R."/>
            <person name="Ohm R."/>
            <person name="Sun H."/>
            <person name="Tunlid A."/>
            <person name="Henrissat B."/>
            <person name="Grigoriev I.V."/>
            <person name="Hibbett D.S."/>
            <person name="Martin F."/>
        </authorList>
    </citation>
    <scope>NUCLEOTIDE SEQUENCE [LARGE SCALE GENOMIC DNA]</scope>
    <source>
        <strain evidence="11">F 1598</strain>
    </source>
</reference>
<evidence type="ECO:0000256" key="3">
    <source>
        <dbReference type="ARBA" id="ARBA00007282"/>
    </source>
</evidence>
<dbReference type="GO" id="GO:0006629">
    <property type="term" value="P:lipid metabolic process"/>
    <property type="evidence" value="ECO:0007669"/>
    <property type="project" value="InterPro"/>
</dbReference>
<feature type="transmembrane region" description="Helical" evidence="8">
    <location>
        <begin position="54"/>
        <end position="77"/>
    </location>
</feature>
<evidence type="ECO:0000313" key="11">
    <source>
        <dbReference type="Proteomes" id="UP000054166"/>
    </source>
</evidence>
<reference evidence="10 11" key="1">
    <citation type="submission" date="2014-04" db="EMBL/GenBank/DDBJ databases">
        <authorList>
            <consortium name="DOE Joint Genome Institute"/>
            <person name="Kuo A."/>
            <person name="Tarkka M."/>
            <person name="Buscot F."/>
            <person name="Kohler A."/>
            <person name="Nagy L.G."/>
            <person name="Floudas D."/>
            <person name="Copeland A."/>
            <person name="Barry K.W."/>
            <person name="Cichocki N."/>
            <person name="Veneault-Fourrey C."/>
            <person name="LaButti K."/>
            <person name="Lindquist E.A."/>
            <person name="Lipzen A."/>
            <person name="Lundell T."/>
            <person name="Morin E."/>
            <person name="Murat C."/>
            <person name="Sun H."/>
            <person name="Tunlid A."/>
            <person name="Henrissat B."/>
            <person name="Grigoriev I.V."/>
            <person name="Hibbett D.S."/>
            <person name="Martin F."/>
            <person name="Nordberg H.P."/>
            <person name="Cantor M.N."/>
            <person name="Hua S.X."/>
        </authorList>
    </citation>
    <scope>NUCLEOTIDE SEQUENCE [LARGE SCALE GENOMIC DNA]</scope>
    <source>
        <strain evidence="10 11">F 1598</strain>
    </source>
</reference>
<evidence type="ECO:0000256" key="7">
    <source>
        <dbReference type="ARBA" id="ARBA00023136"/>
    </source>
</evidence>
<evidence type="ECO:0000256" key="8">
    <source>
        <dbReference type="SAM" id="Phobius"/>
    </source>
</evidence>
<evidence type="ECO:0000256" key="1">
    <source>
        <dbReference type="ARBA" id="ARBA00004141"/>
    </source>
</evidence>
<feature type="transmembrane region" description="Helical" evidence="8">
    <location>
        <begin position="324"/>
        <end position="344"/>
    </location>
</feature>
<sequence>MTWLPVANLVPHPTSRLPLTFYSFFADFLPAVLAYYVTAVLVILPGTRLAVRQVLLPISLWLLFRAATVIDVGAACGGPEYDFMGYGFCVAMIAAGMRVTEWTFVQKPLRRVPVDELNATRLNAGTSGGLNGIANGDAKRLEVPGKNAPPEQPPTLGGALWDACDLCLNLRGHGWNWARSWYFPPETRPTSSTNAFLASTLASAIKQFLLFDLALNTVRSFSPATFGSLTAIGGTIFDPSLSPYLRYAQSSFITFVAGMGVCAVIQMAYDTLTVLCILVLRQSPLQWPPLFDSPWFSTSLADCWGKRWHQLFRGSFIGVGARPLTFLIGRTGGIMGAFFWSAILHDFGMWGMGRGTEFYSVGGFFLAMGFGCILEALFKKATGMKVGGWAGWLWTMCWTMAWGNLMMDAWARRGLVGSKFIPEEYMPSQILLSYIYERGIILLV</sequence>
<dbReference type="Proteomes" id="UP000054166">
    <property type="component" value="Unassembled WGS sequence"/>
</dbReference>
<dbReference type="GO" id="GO:0008374">
    <property type="term" value="F:O-acyltransferase activity"/>
    <property type="evidence" value="ECO:0007669"/>
    <property type="project" value="InterPro"/>
</dbReference>
<evidence type="ECO:0000259" key="9">
    <source>
        <dbReference type="Pfam" id="PF13813"/>
    </source>
</evidence>
<evidence type="ECO:0000313" key="10">
    <source>
        <dbReference type="EMBL" id="KIM84119.1"/>
    </source>
</evidence>
<dbReference type="InterPro" id="IPR044851">
    <property type="entry name" value="Wax_synthase"/>
</dbReference>
<feature type="transmembrane region" description="Helical" evidence="8">
    <location>
        <begin position="356"/>
        <end position="377"/>
    </location>
</feature>